<sequence length="183" mass="20442">MSAFNDYCLVCEKICSPNEIYCCDECRQLDQNPDFNSPTLSSCSNESINGAIYTPHSHNSDAGIPGIISPLLTPQFNYSHNGSHYYNTSATNASNFPSMYLKSPQSKDVIMMNEGYTNTMMNQFDLDCNRLDLNVCYDNTAATHSYGVYNRSSSETNTKNVTNVSDALANCASENYKRWLSHL</sequence>
<evidence type="ECO:0000313" key="1">
    <source>
        <dbReference type="EMBL" id="GME75025.1"/>
    </source>
</evidence>
<name>A0ACB5SW88_AMBMO</name>
<proteinExistence type="predicted"/>
<protein>
    <submittedName>
        <fullName evidence="1">Unnamed protein product</fullName>
    </submittedName>
</protein>
<dbReference type="EMBL" id="BSXS01001088">
    <property type="protein sequence ID" value="GME75025.1"/>
    <property type="molecule type" value="Genomic_DNA"/>
</dbReference>
<dbReference type="Proteomes" id="UP001165064">
    <property type="component" value="Unassembled WGS sequence"/>
</dbReference>
<reference evidence="1" key="1">
    <citation type="submission" date="2023-04" db="EMBL/GenBank/DDBJ databases">
        <title>Ambrosiozyma monospora NBRC 10751.</title>
        <authorList>
            <person name="Ichikawa N."/>
            <person name="Sato H."/>
            <person name="Tonouchi N."/>
        </authorList>
    </citation>
    <scope>NUCLEOTIDE SEQUENCE</scope>
    <source>
        <strain evidence="1">NBRC 10751</strain>
    </source>
</reference>
<comment type="caution">
    <text evidence="1">The sequence shown here is derived from an EMBL/GenBank/DDBJ whole genome shotgun (WGS) entry which is preliminary data.</text>
</comment>
<gene>
    <name evidence="1" type="ORF">Amon02_000199700</name>
</gene>
<accession>A0ACB5SW88</accession>
<organism evidence="1 2">
    <name type="scientific">Ambrosiozyma monospora</name>
    <name type="common">Yeast</name>
    <name type="synonym">Endomycopsis monosporus</name>
    <dbReference type="NCBI Taxonomy" id="43982"/>
    <lineage>
        <taxon>Eukaryota</taxon>
        <taxon>Fungi</taxon>
        <taxon>Dikarya</taxon>
        <taxon>Ascomycota</taxon>
        <taxon>Saccharomycotina</taxon>
        <taxon>Pichiomycetes</taxon>
        <taxon>Pichiales</taxon>
        <taxon>Pichiaceae</taxon>
        <taxon>Ambrosiozyma</taxon>
    </lineage>
</organism>
<evidence type="ECO:0000313" key="2">
    <source>
        <dbReference type="Proteomes" id="UP001165064"/>
    </source>
</evidence>
<keyword evidence="2" id="KW-1185">Reference proteome</keyword>